<evidence type="ECO:0000313" key="2">
    <source>
        <dbReference type="EMBL" id="BBL05819.1"/>
    </source>
</evidence>
<dbReference type="GeneID" id="98672428"/>
<dbReference type="Pfam" id="PF16141">
    <property type="entry name" value="GH18_BT1044-like"/>
    <property type="match status" value="1"/>
</dbReference>
<evidence type="ECO:0000313" key="3">
    <source>
        <dbReference type="Proteomes" id="UP000319374"/>
    </source>
</evidence>
<dbReference type="KEGG" id="ada:A5CPEGH6_04570"/>
<feature type="chain" id="PRO_5021363803" evidence="1">
    <location>
        <begin position="20"/>
        <end position="372"/>
    </location>
</feature>
<keyword evidence="1" id="KW-0732">Signal</keyword>
<proteinExistence type="predicted"/>
<dbReference type="RefSeq" id="WP_141427693.1">
    <property type="nucleotide sequence ID" value="NZ_AP019736.1"/>
</dbReference>
<dbReference type="InterPro" id="IPR017853">
    <property type="entry name" value="GH"/>
</dbReference>
<accession>A0A4Y1WZW3</accession>
<feature type="signal peptide" evidence="1">
    <location>
        <begin position="1"/>
        <end position="19"/>
    </location>
</feature>
<gene>
    <name evidence="2" type="ORF">A5CPEGH6_04570</name>
</gene>
<dbReference type="Gene3D" id="3.20.20.80">
    <property type="entry name" value="Glycosidases"/>
    <property type="match status" value="1"/>
</dbReference>
<dbReference type="InterPro" id="IPR032320">
    <property type="entry name" value="GH18_BT1044-like"/>
</dbReference>
<keyword evidence="3" id="KW-1185">Reference proteome</keyword>
<dbReference type="OrthoDB" id="7183084at2"/>
<evidence type="ECO:0000256" key="1">
    <source>
        <dbReference type="SAM" id="SignalP"/>
    </source>
</evidence>
<protein>
    <submittedName>
        <fullName evidence="2">Endoglycosidase</fullName>
    </submittedName>
</protein>
<keyword evidence="2" id="KW-0326">Glycosidase</keyword>
<dbReference type="EMBL" id="AP019736">
    <property type="protein sequence ID" value="BBL05819.1"/>
    <property type="molecule type" value="Genomic_DNA"/>
</dbReference>
<dbReference type="Proteomes" id="UP000319374">
    <property type="component" value="Chromosome"/>
</dbReference>
<dbReference type="SUPFAM" id="SSF51445">
    <property type="entry name" value="(Trans)glycosidases"/>
    <property type="match status" value="1"/>
</dbReference>
<name>A0A4Y1WZW3_9BACT</name>
<reference evidence="3" key="1">
    <citation type="submission" date="2019-06" db="EMBL/GenBank/DDBJ databases">
        <title>Alistipes onderdonkii subsp. vulgaris subsp. nov., Alistipes dispar sp. nov. and Alistipes communis sp. nov., isolated from human faeces, and creation of Alistipes onderdonkii subsp. onderdonkii subsp. nov.</title>
        <authorList>
            <person name="Sakamoto M."/>
            <person name="Ikeyama N."/>
            <person name="Ogata Y."/>
            <person name="Suda W."/>
            <person name="Iino T."/>
            <person name="Hattori M."/>
            <person name="Ohkuma M."/>
        </authorList>
    </citation>
    <scope>NUCLEOTIDE SEQUENCE [LARGE SCALE GENOMIC DNA]</scope>
    <source>
        <strain evidence="3">5CPEGH6</strain>
    </source>
</reference>
<keyword evidence="2" id="KW-0378">Hydrolase</keyword>
<organism evidence="2 3">
    <name type="scientific">Alistipes dispar</name>
    <dbReference type="NCBI Taxonomy" id="2585119"/>
    <lineage>
        <taxon>Bacteria</taxon>
        <taxon>Pseudomonadati</taxon>
        <taxon>Bacteroidota</taxon>
        <taxon>Bacteroidia</taxon>
        <taxon>Bacteroidales</taxon>
        <taxon>Rikenellaceae</taxon>
        <taxon>Alistipes</taxon>
    </lineage>
</organism>
<dbReference type="GO" id="GO:0016798">
    <property type="term" value="F:hydrolase activity, acting on glycosyl bonds"/>
    <property type="evidence" value="ECO:0007669"/>
    <property type="project" value="UniProtKB-KW"/>
</dbReference>
<sequence length="372" mass="41426">MKKNIIRLSALLLAAAPLAACDDWTEPEAQDFTQRFPESYYENLRAYKASDHSITFGWFGGWDPKAATTGSSLMGIPDSVDLVANWASFYLTEEQKAEAKAVKAKKGTDVVVTLLLMDIGRTITPDEVTAGITGKDEIARAMRHYWGWSDDADAAEIEAAIRKYASAVVDVVLENEYTGLDLDYEPSYSDHKGNIVNDLPSQGDIYAGTTPAERTFWFVDECGRRLGPKSDSGKLLIVDGEVAKMPVGTIEYFDYYILQTYSLSYQSNLDTRLGALIGAFSDVLDEKTITNRTIVCENFEPEALWKNGGTTYVLPDGSTTNSLHGMATWQPYTGYRKGGFGAYQMQNDFKNDCYKYYREAIHAMNELENANE</sequence>
<dbReference type="AlphaFoldDB" id="A0A4Y1WZW3"/>